<evidence type="ECO:0000256" key="1">
    <source>
        <dbReference type="ARBA" id="ARBA00009995"/>
    </source>
</evidence>
<proteinExistence type="inferred from homology"/>
<reference evidence="5" key="2">
    <citation type="submission" date="2023-04" db="EMBL/GenBank/DDBJ databases">
        <authorList>
            <person name="Bruccoleri R.E."/>
            <person name="Oakeley E.J."/>
            <person name="Faust A.-M."/>
            <person name="Dessus-Babus S."/>
            <person name="Altorfer M."/>
            <person name="Burckhardt D."/>
            <person name="Oertli M."/>
            <person name="Naumann U."/>
            <person name="Petersen F."/>
            <person name="Wong J."/>
        </authorList>
    </citation>
    <scope>NUCLEOTIDE SEQUENCE</scope>
    <source>
        <strain evidence="5">GSM-AAB239-AS_SAM_17_03QT</strain>
        <tissue evidence="5">Leaf</tissue>
    </source>
</reference>
<dbReference type="EMBL" id="JANAVB010020600">
    <property type="protein sequence ID" value="KAJ6826781.1"/>
    <property type="molecule type" value="Genomic_DNA"/>
</dbReference>
<dbReference type="GO" id="GO:0080044">
    <property type="term" value="F:quercetin 7-O-glucosyltransferase activity"/>
    <property type="evidence" value="ECO:0007669"/>
    <property type="project" value="TreeGrafter"/>
</dbReference>
<dbReference type="InterPro" id="IPR035595">
    <property type="entry name" value="UDP_glycos_trans_CS"/>
</dbReference>
<dbReference type="Gene3D" id="3.40.50.2000">
    <property type="entry name" value="Glycogen Phosphorylase B"/>
    <property type="match status" value="2"/>
</dbReference>
<gene>
    <name evidence="5" type="ORF">M6B38_370720</name>
</gene>
<dbReference type="Proteomes" id="UP001140949">
    <property type="component" value="Unassembled WGS sequence"/>
</dbReference>
<keyword evidence="3" id="KW-0328">Glycosyltransferase</keyword>
<dbReference type="GO" id="GO:0080043">
    <property type="term" value="F:quercetin 3-O-glucosyltransferase activity"/>
    <property type="evidence" value="ECO:0007669"/>
    <property type="project" value="TreeGrafter"/>
</dbReference>
<dbReference type="FunFam" id="3.40.50.2000:FF:000040">
    <property type="entry name" value="UDP-glycosyltransferase 76C1"/>
    <property type="match status" value="1"/>
</dbReference>
<comment type="similarity">
    <text evidence="1 3">Belongs to the UDP-glycosyltransferase family.</text>
</comment>
<sequence length="491" mass="54125">MAPHVLVIPFPAQGHVTATVKLAELLFRAGLFVTFVNTEHIQNRLLGSSDPTFGRLSRLPNFRFCTIPDGLPEDDPRSLIDFARLEESLRTRSREHYRELLVPGGAGGRDAAGWPPRVTCVVADGLLALALEVAEEMDVPVMLLRSTSACSVWALCSIPKLVECGDIGIPEEVDMDGLVQGVAGMESFLRRRDLPSVIRNVKSAADSYLQFLIMINKNLSRSRALILNTTEYLDSLVLPHIATVCPVIYTVGPLQNLLRSFGSGHPSQEEDEDDGGASYSASLWQKDMSCLKWLDSQPDKSVVYVSFGSITVVSREELVEFWHGLVGSGRPFLWVIRPDMVEAGAETVPFELETATRERGCLVAWAPQEEVLAHPSVGCFLTHSGWNSTLESIVAGVPMICWPFFADQQINSRFVSEVWKVGVDMKDLCGRSVVEGMVRKVMDGGDVGEELRKSATEMSHVARRAAEEGGSSYTNFQKLVDHIKSFELTNK</sequence>
<dbReference type="InterPro" id="IPR002213">
    <property type="entry name" value="UDP_glucos_trans"/>
</dbReference>
<keyword evidence="2 3" id="KW-0808">Transferase</keyword>
<evidence type="ECO:0000313" key="5">
    <source>
        <dbReference type="EMBL" id="KAJ6826781.1"/>
    </source>
</evidence>
<dbReference type="SUPFAM" id="SSF53756">
    <property type="entry name" value="UDP-Glycosyltransferase/glycogen phosphorylase"/>
    <property type="match status" value="1"/>
</dbReference>
<dbReference type="PANTHER" id="PTHR11926">
    <property type="entry name" value="GLUCOSYL/GLUCURONOSYL TRANSFERASES"/>
    <property type="match status" value="1"/>
</dbReference>
<dbReference type="PANTHER" id="PTHR11926:SF1392">
    <property type="entry name" value="GLYCOSYLTRANSFERASE"/>
    <property type="match status" value="1"/>
</dbReference>
<name>A0AAX6GEW3_IRIPA</name>
<keyword evidence="6" id="KW-1185">Reference proteome</keyword>
<dbReference type="CDD" id="cd03784">
    <property type="entry name" value="GT1_Gtf-like"/>
    <property type="match status" value="1"/>
</dbReference>
<protein>
    <recommendedName>
        <fullName evidence="4">Glycosyltransferase</fullName>
        <ecNumber evidence="4">2.4.1.-</ecNumber>
    </recommendedName>
</protein>
<organism evidence="5 6">
    <name type="scientific">Iris pallida</name>
    <name type="common">Sweet iris</name>
    <dbReference type="NCBI Taxonomy" id="29817"/>
    <lineage>
        <taxon>Eukaryota</taxon>
        <taxon>Viridiplantae</taxon>
        <taxon>Streptophyta</taxon>
        <taxon>Embryophyta</taxon>
        <taxon>Tracheophyta</taxon>
        <taxon>Spermatophyta</taxon>
        <taxon>Magnoliopsida</taxon>
        <taxon>Liliopsida</taxon>
        <taxon>Asparagales</taxon>
        <taxon>Iridaceae</taxon>
        <taxon>Iridoideae</taxon>
        <taxon>Irideae</taxon>
        <taxon>Iris</taxon>
    </lineage>
</organism>
<comment type="caution">
    <text evidence="5">The sequence shown here is derived from an EMBL/GenBank/DDBJ whole genome shotgun (WGS) entry which is preliminary data.</text>
</comment>
<dbReference type="EC" id="2.4.1.-" evidence="4"/>
<evidence type="ECO:0000256" key="2">
    <source>
        <dbReference type="ARBA" id="ARBA00022679"/>
    </source>
</evidence>
<evidence type="ECO:0000313" key="6">
    <source>
        <dbReference type="Proteomes" id="UP001140949"/>
    </source>
</evidence>
<dbReference type="PROSITE" id="PS00375">
    <property type="entry name" value="UDPGT"/>
    <property type="match status" value="1"/>
</dbReference>
<evidence type="ECO:0000256" key="4">
    <source>
        <dbReference type="RuleBase" id="RU362057"/>
    </source>
</evidence>
<reference evidence="5" key="1">
    <citation type="journal article" date="2023" name="GigaByte">
        <title>Genome assembly of the bearded iris, Iris pallida Lam.</title>
        <authorList>
            <person name="Bruccoleri R.E."/>
            <person name="Oakeley E.J."/>
            <person name="Faust A.M.E."/>
            <person name="Altorfer M."/>
            <person name="Dessus-Babus S."/>
            <person name="Burckhardt D."/>
            <person name="Oertli M."/>
            <person name="Naumann U."/>
            <person name="Petersen F."/>
            <person name="Wong J."/>
        </authorList>
    </citation>
    <scope>NUCLEOTIDE SEQUENCE</scope>
    <source>
        <strain evidence="5">GSM-AAB239-AS_SAM_17_03QT</strain>
    </source>
</reference>
<dbReference type="Pfam" id="PF00201">
    <property type="entry name" value="UDPGT"/>
    <property type="match status" value="1"/>
</dbReference>
<accession>A0AAX6GEW3</accession>
<evidence type="ECO:0000256" key="3">
    <source>
        <dbReference type="RuleBase" id="RU003718"/>
    </source>
</evidence>
<dbReference type="AlphaFoldDB" id="A0AAX6GEW3"/>